<accession>A0A9P5IYS0</accession>
<organism evidence="3 4">
    <name type="scientific">Botrytis byssoidea</name>
    <dbReference type="NCBI Taxonomy" id="139641"/>
    <lineage>
        <taxon>Eukaryota</taxon>
        <taxon>Fungi</taxon>
        <taxon>Dikarya</taxon>
        <taxon>Ascomycota</taxon>
        <taxon>Pezizomycotina</taxon>
        <taxon>Leotiomycetes</taxon>
        <taxon>Helotiales</taxon>
        <taxon>Sclerotiniaceae</taxon>
        <taxon>Botrytis</taxon>
    </lineage>
</organism>
<evidence type="ECO:0000313" key="4">
    <source>
        <dbReference type="Proteomes" id="UP000710849"/>
    </source>
</evidence>
<dbReference type="GeneID" id="62145355"/>
<sequence>MHLTNFINTYVLMVMGAFAIAIPQTATTSDPQAIISEWDDSIKQATNLLNNLSPIPLPSPPTSKPFFQTQKPKQIPTVSTINSSSPSQAPNPMLKDTISSKAHLAGSMRS</sequence>
<keyword evidence="2" id="KW-0732">Signal</keyword>
<comment type="caution">
    <text evidence="3">The sequence shown here is derived from an EMBL/GenBank/DDBJ whole genome shotgun (WGS) entry which is preliminary data.</text>
</comment>
<dbReference type="RefSeq" id="XP_038736835.1">
    <property type="nucleotide sequence ID" value="XM_038872277.1"/>
</dbReference>
<evidence type="ECO:0000256" key="2">
    <source>
        <dbReference type="SAM" id="SignalP"/>
    </source>
</evidence>
<gene>
    <name evidence="3" type="ORF">EAE97_001766</name>
</gene>
<proteinExistence type="predicted"/>
<reference evidence="3 4" key="1">
    <citation type="journal article" date="2020" name="Genome Biol. Evol.">
        <title>Comparative genomics of Sclerotiniaceae.</title>
        <authorList>
            <person name="Valero Jimenez C.A."/>
            <person name="Steentjes M."/>
            <person name="Scholten O.E."/>
            <person name="Van Kan J.A.L."/>
        </authorList>
    </citation>
    <scope>NUCLEOTIDE SEQUENCE [LARGE SCALE GENOMIC DNA]</scope>
    <source>
        <strain evidence="3 4">MUCL 94</strain>
    </source>
</reference>
<feature type="region of interest" description="Disordered" evidence="1">
    <location>
        <begin position="77"/>
        <end position="110"/>
    </location>
</feature>
<feature type="signal peptide" evidence="2">
    <location>
        <begin position="1"/>
        <end position="27"/>
    </location>
</feature>
<evidence type="ECO:0000256" key="1">
    <source>
        <dbReference type="SAM" id="MobiDB-lite"/>
    </source>
</evidence>
<name>A0A9P5IYS0_9HELO</name>
<feature type="chain" id="PRO_5040497083" evidence="2">
    <location>
        <begin position="28"/>
        <end position="110"/>
    </location>
</feature>
<dbReference type="AlphaFoldDB" id="A0A9P5IYS0"/>
<feature type="compositionally biased region" description="Polar residues" evidence="1">
    <location>
        <begin position="77"/>
        <end position="90"/>
    </location>
</feature>
<dbReference type="EMBL" id="RCSW01000003">
    <property type="protein sequence ID" value="KAF7952269.1"/>
    <property type="molecule type" value="Genomic_DNA"/>
</dbReference>
<dbReference type="Proteomes" id="UP000710849">
    <property type="component" value="Unassembled WGS sequence"/>
</dbReference>
<keyword evidence="4" id="KW-1185">Reference proteome</keyword>
<protein>
    <submittedName>
        <fullName evidence="3">Uncharacterized protein</fullName>
    </submittedName>
</protein>
<evidence type="ECO:0000313" key="3">
    <source>
        <dbReference type="EMBL" id="KAF7952269.1"/>
    </source>
</evidence>